<name>A0AAD3TH58_NEPGR</name>
<comment type="caution">
    <text evidence="1">The sequence shown here is derived from an EMBL/GenBank/DDBJ whole genome shotgun (WGS) entry which is preliminary data.</text>
</comment>
<dbReference type="EMBL" id="BSYO01000035">
    <property type="protein sequence ID" value="GMH28913.1"/>
    <property type="molecule type" value="Genomic_DNA"/>
</dbReference>
<sequence>MGRRTRRVGGGWHERRKVAGCAYLGGKRDEFDLTAFMAAEEEGVKSLIFNDLRGGCQGLKKERGRLYDSVDELLSSEMMKMGPRCFLPNTPRAEMLKISRDLSGSPLSAPEMRSVVDLLMVGTCCHCARSPFRIFAAL</sequence>
<keyword evidence="2" id="KW-1185">Reference proteome</keyword>
<protein>
    <submittedName>
        <fullName evidence="1">Uncharacterized protein</fullName>
    </submittedName>
</protein>
<evidence type="ECO:0000313" key="1">
    <source>
        <dbReference type="EMBL" id="GMH28913.1"/>
    </source>
</evidence>
<accession>A0AAD3TH58</accession>
<organism evidence="1 2">
    <name type="scientific">Nepenthes gracilis</name>
    <name type="common">Slender pitcher plant</name>
    <dbReference type="NCBI Taxonomy" id="150966"/>
    <lineage>
        <taxon>Eukaryota</taxon>
        <taxon>Viridiplantae</taxon>
        <taxon>Streptophyta</taxon>
        <taxon>Embryophyta</taxon>
        <taxon>Tracheophyta</taxon>
        <taxon>Spermatophyta</taxon>
        <taxon>Magnoliopsida</taxon>
        <taxon>eudicotyledons</taxon>
        <taxon>Gunneridae</taxon>
        <taxon>Pentapetalae</taxon>
        <taxon>Caryophyllales</taxon>
        <taxon>Nepenthaceae</taxon>
        <taxon>Nepenthes</taxon>
    </lineage>
</organism>
<evidence type="ECO:0000313" key="2">
    <source>
        <dbReference type="Proteomes" id="UP001279734"/>
    </source>
</evidence>
<reference evidence="1" key="1">
    <citation type="submission" date="2023-05" db="EMBL/GenBank/DDBJ databases">
        <title>Nepenthes gracilis genome sequencing.</title>
        <authorList>
            <person name="Fukushima K."/>
        </authorList>
    </citation>
    <scope>NUCLEOTIDE SEQUENCE</scope>
    <source>
        <strain evidence="1">SING2019-196</strain>
    </source>
</reference>
<proteinExistence type="predicted"/>
<dbReference type="Proteomes" id="UP001279734">
    <property type="component" value="Unassembled WGS sequence"/>
</dbReference>
<dbReference type="AlphaFoldDB" id="A0AAD3TH58"/>
<gene>
    <name evidence="1" type="ORF">Nepgr_030756</name>
</gene>